<comment type="caution">
    <text evidence="2">The sequence shown here is derived from an EMBL/GenBank/DDBJ whole genome shotgun (WGS) entry which is preliminary data.</text>
</comment>
<dbReference type="EMBL" id="JANBQF010000199">
    <property type="protein sequence ID" value="KAJ2003744.1"/>
    <property type="molecule type" value="Genomic_DNA"/>
</dbReference>
<evidence type="ECO:0000313" key="2">
    <source>
        <dbReference type="EMBL" id="KAJ2003744.1"/>
    </source>
</evidence>
<reference evidence="2" key="1">
    <citation type="submission" date="2022-07" db="EMBL/GenBank/DDBJ databases">
        <title>Phylogenomic reconstructions and comparative analyses of Kickxellomycotina fungi.</title>
        <authorList>
            <person name="Reynolds N.K."/>
            <person name="Stajich J.E."/>
            <person name="Barry K."/>
            <person name="Grigoriev I.V."/>
            <person name="Crous P."/>
            <person name="Smith M.E."/>
        </authorList>
    </citation>
    <scope>NUCLEOTIDE SEQUENCE</scope>
    <source>
        <strain evidence="2">IMI 214461</strain>
    </source>
</reference>
<protein>
    <submittedName>
        <fullName evidence="2">Uncharacterized protein</fullName>
    </submittedName>
</protein>
<accession>A0A9W8EJP7</accession>
<feature type="region of interest" description="Disordered" evidence="1">
    <location>
        <begin position="41"/>
        <end position="100"/>
    </location>
</feature>
<dbReference type="Proteomes" id="UP001150907">
    <property type="component" value="Unassembled WGS sequence"/>
</dbReference>
<sequence>MDQTNIEYPDETQMTGNTGTAVSGNNNDIMPIINAPVTVIINSSDNSRHRQTGSHVSPPSLPQMQQPAQRPAPVQARVPDPASWANTTPPQQPQLLADMSDPFGMRIQQLIAYALAMSQGHP</sequence>
<dbReference type="AlphaFoldDB" id="A0A9W8EJP7"/>
<dbReference type="OrthoDB" id="5593271at2759"/>
<keyword evidence="3" id="KW-1185">Reference proteome</keyword>
<proteinExistence type="predicted"/>
<feature type="region of interest" description="Disordered" evidence="1">
    <location>
        <begin position="1"/>
        <end position="27"/>
    </location>
</feature>
<evidence type="ECO:0000313" key="3">
    <source>
        <dbReference type="Proteomes" id="UP001150907"/>
    </source>
</evidence>
<feature type="compositionally biased region" description="Low complexity" evidence="1">
    <location>
        <begin position="62"/>
        <end position="79"/>
    </location>
</feature>
<name>A0A9W8EJP7_9FUNG</name>
<evidence type="ECO:0000256" key="1">
    <source>
        <dbReference type="SAM" id="MobiDB-lite"/>
    </source>
</evidence>
<gene>
    <name evidence="2" type="ORF">H4R26_002899</name>
</gene>
<organism evidence="2 3">
    <name type="scientific">Coemansia thaxteri</name>
    <dbReference type="NCBI Taxonomy" id="2663907"/>
    <lineage>
        <taxon>Eukaryota</taxon>
        <taxon>Fungi</taxon>
        <taxon>Fungi incertae sedis</taxon>
        <taxon>Zoopagomycota</taxon>
        <taxon>Kickxellomycotina</taxon>
        <taxon>Kickxellomycetes</taxon>
        <taxon>Kickxellales</taxon>
        <taxon>Kickxellaceae</taxon>
        <taxon>Coemansia</taxon>
    </lineage>
</organism>